<name>A0A1E3PI27_9ASCO</name>
<sequence length="115" mass="13463">MLEQLNVFNSMSLKDFIRLCAVVFGYMLLRPRLLEFAKKVQTRKQNEASEHEKEATKTAVLKEYDTLATGNDWGWGKKAQTRLASEKLIQESKFRKQAEIEEMDSDEEIEEFLDQ</sequence>
<accession>A0A1E3PI27</accession>
<dbReference type="PANTHER" id="PTHR28199">
    <property type="entry name" value="PROCESSING OF GAS1 AND ALP PROTEIN 2"/>
    <property type="match status" value="1"/>
</dbReference>
<dbReference type="Proteomes" id="UP000095009">
    <property type="component" value="Unassembled WGS sequence"/>
</dbReference>
<dbReference type="Pfam" id="PF07543">
    <property type="entry name" value="PGA2"/>
    <property type="match status" value="1"/>
</dbReference>
<keyword evidence="1" id="KW-0472">Membrane</keyword>
<reference evidence="2 3" key="1">
    <citation type="journal article" date="2016" name="Proc. Natl. Acad. Sci. U.S.A.">
        <title>Comparative genomics of biotechnologically important yeasts.</title>
        <authorList>
            <person name="Riley R."/>
            <person name="Haridas S."/>
            <person name="Wolfe K.H."/>
            <person name="Lopes M.R."/>
            <person name="Hittinger C.T."/>
            <person name="Goeker M."/>
            <person name="Salamov A.A."/>
            <person name="Wisecaver J.H."/>
            <person name="Long T.M."/>
            <person name="Calvey C.H."/>
            <person name="Aerts A.L."/>
            <person name="Barry K.W."/>
            <person name="Choi C."/>
            <person name="Clum A."/>
            <person name="Coughlan A.Y."/>
            <person name="Deshpande S."/>
            <person name="Douglass A.P."/>
            <person name="Hanson S.J."/>
            <person name="Klenk H.-P."/>
            <person name="LaButti K.M."/>
            <person name="Lapidus A."/>
            <person name="Lindquist E.A."/>
            <person name="Lipzen A.M."/>
            <person name="Meier-Kolthoff J.P."/>
            <person name="Ohm R.A."/>
            <person name="Otillar R.P."/>
            <person name="Pangilinan J.L."/>
            <person name="Peng Y."/>
            <person name="Rokas A."/>
            <person name="Rosa C.A."/>
            <person name="Scheuner C."/>
            <person name="Sibirny A.A."/>
            <person name="Slot J.C."/>
            <person name="Stielow J.B."/>
            <person name="Sun H."/>
            <person name="Kurtzman C.P."/>
            <person name="Blackwell M."/>
            <person name="Grigoriev I.V."/>
            <person name="Jeffries T.W."/>
        </authorList>
    </citation>
    <scope>NUCLEOTIDE SEQUENCE [LARGE SCALE GENOMIC DNA]</scope>
    <source>
        <strain evidence="2 3">DSM 6958</strain>
    </source>
</reference>
<gene>
    <name evidence="2" type="ORF">NADFUDRAFT_47190</name>
</gene>
<protein>
    <recommendedName>
        <fullName evidence="4">DUF1531-domain-containing protein</fullName>
    </recommendedName>
</protein>
<proteinExistence type="predicted"/>
<dbReference type="EMBL" id="KV454411">
    <property type="protein sequence ID" value="ODQ64517.1"/>
    <property type="molecule type" value="Genomic_DNA"/>
</dbReference>
<dbReference type="OrthoDB" id="4227028at2759"/>
<dbReference type="PANTHER" id="PTHR28199:SF1">
    <property type="entry name" value="PROCESSING OF GAS1 AND ALP PROTEIN 2"/>
    <property type="match status" value="1"/>
</dbReference>
<keyword evidence="3" id="KW-1185">Reference proteome</keyword>
<evidence type="ECO:0000256" key="1">
    <source>
        <dbReference type="SAM" id="Phobius"/>
    </source>
</evidence>
<keyword evidence="1" id="KW-1133">Transmembrane helix</keyword>
<dbReference type="AlphaFoldDB" id="A0A1E3PI27"/>
<evidence type="ECO:0000313" key="3">
    <source>
        <dbReference type="Proteomes" id="UP000095009"/>
    </source>
</evidence>
<keyword evidence="1" id="KW-0812">Transmembrane</keyword>
<feature type="transmembrane region" description="Helical" evidence="1">
    <location>
        <begin position="16"/>
        <end position="34"/>
    </location>
</feature>
<evidence type="ECO:0000313" key="2">
    <source>
        <dbReference type="EMBL" id="ODQ64517.1"/>
    </source>
</evidence>
<organism evidence="2 3">
    <name type="scientific">Nadsonia fulvescens var. elongata DSM 6958</name>
    <dbReference type="NCBI Taxonomy" id="857566"/>
    <lineage>
        <taxon>Eukaryota</taxon>
        <taxon>Fungi</taxon>
        <taxon>Dikarya</taxon>
        <taxon>Ascomycota</taxon>
        <taxon>Saccharomycotina</taxon>
        <taxon>Dipodascomycetes</taxon>
        <taxon>Dipodascales</taxon>
        <taxon>Dipodascales incertae sedis</taxon>
        <taxon>Nadsonia</taxon>
    </lineage>
</organism>
<dbReference type="InterPro" id="IPR011431">
    <property type="entry name" value="Trafficking_Pga2"/>
</dbReference>
<evidence type="ECO:0008006" key="4">
    <source>
        <dbReference type="Google" id="ProtNLM"/>
    </source>
</evidence>
<dbReference type="GO" id="GO:0015031">
    <property type="term" value="P:protein transport"/>
    <property type="evidence" value="ECO:0007669"/>
    <property type="project" value="TreeGrafter"/>
</dbReference>